<protein>
    <submittedName>
        <fullName evidence="1">Uncharacterized protein</fullName>
    </submittedName>
</protein>
<reference evidence="1 2" key="1">
    <citation type="submission" date="2019-09" db="EMBL/GenBank/DDBJ databases">
        <authorList>
            <person name="Criscuolo A."/>
        </authorList>
    </citation>
    <scope>NUCLEOTIDE SEQUENCE [LARGE SCALE GENOMIC DNA]</scope>
    <source>
        <strain evidence="2">3(2)</strain>
    </source>
</reference>
<dbReference type="AlphaFoldDB" id="A0A5K1I448"/>
<dbReference type="Proteomes" id="UP000326725">
    <property type="component" value="Unassembled WGS sequence"/>
</dbReference>
<evidence type="ECO:0000313" key="2">
    <source>
        <dbReference type="Proteomes" id="UP000326725"/>
    </source>
</evidence>
<accession>A0A5K1I448</accession>
<organism evidence="1 2">
    <name type="scientific">Halomonas lysinitropha</name>
    <dbReference type="NCBI Taxonomy" id="2607506"/>
    <lineage>
        <taxon>Bacteria</taxon>
        <taxon>Pseudomonadati</taxon>
        <taxon>Pseudomonadota</taxon>
        <taxon>Gammaproteobacteria</taxon>
        <taxon>Oceanospirillales</taxon>
        <taxon>Halomonadaceae</taxon>
        <taxon>Halomonas</taxon>
    </lineage>
</organism>
<evidence type="ECO:0000313" key="1">
    <source>
        <dbReference type="EMBL" id="VVZ96394.1"/>
    </source>
</evidence>
<gene>
    <name evidence="1" type="ORF">HALO32_02490</name>
</gene>
<proteinExistence type="predicted"/>
<name>A0A5K1I448_9GAMM</name>
<sequence>MARTTDLYQLLYETFTINELSEAQLKLLELPWLRIYTTNYDDSVEKAFFDLKRSFKSFNYDEKKPRKILPGSVVHLHGTIGKTNRGNVLEQLILNEGSYIKQHFENSIWYDEFIRDIRFATNCFFIGYSLSDYHISALLHPVTDIKDKTYFVNRSTDKIFERRVQNYGQVIPEGLEDFSKRCISLPRLDRLKDPFSLKSFRYFDPHKDKKTLAPPTAIEILNLVTYGTFNEKRCIASLPGRTYVVPRQERVENAAAILKTARSLLVHSRLGNGKSLFLSLLAYKLSEIGYKCFWCQDISPTLNQDINALHSLNNVVIIFDSYDVALDVIRATADRLDAAKFVIAIRTGIQDVRLHEIRERLPSPLERINLNGLLEAEKDDFFHLLDDAGILEPALRKELSRCEDIREVVTSVYKHSGIKEKLQQELEPILGDSTLRTAMVSIHLLNIAGQYPDSAFLRAITGGDTYVLASKFREAASEIVHFNGDDLRPHSPIFSEYLSENFFDAEDVVSSIYSIVTEGVRRKPRRPYQAITSYFMQVTNLKRLVKGSNQSSLLAGLFDQLHRDINVNGEPLFWLQYSILMMDMKELGAAERFLNTAYARASSLTGFKTFQLDTHALRILLMLESADTESKSVVRFEQILTQLDNIASMLNEASHRPYALRALKELENFVRVRGYALTVTECNALLMHLNRLTATLQSVQFDDDSYAESQETSTILESVKEIILMRSA</sequence>
<dbReference type="Pfam" id="PF13289">
    <property type="entry name" value="SIR2_2"/>
    <property type="match status" value="1"/>
</dbReference>
<keyword evidence="2" id="KW-1185">Reference proteome</keyword>
<dbReference type="InterPro" id="IPR029035">
    <property type="entry name" value="DHS-like_NAD/FAD-binding_dom"/>
</dbReference>
<dbReference type="SUPFAM" id="SSF52467">
    <property type="entry name" value="DHS-like NAD/FAD-binding domain"/>
    <property type="match status" value="1"/>
</dbReference>
<dbReference type="EMBL" id="CABVOU010000039">
    <property type="protein sequence ID" value="VVZ96394.1"/>
    <property type="molecule type" value="Genomic_DNA"/>
</dbReference>